<dbReference type="AlphaFoldDB" id="A0A917BKZ4"/>
<dbReference type="PANTHER" id="PTHR23088">
    <property type="entry name" value="NITRILASE-RELATED"/>
    <property type="match status" value="1"/>
</dbReference>
<reference evidence="3" key="1">
    <citation type="journal article" date="2014" name="Int. J. Syst. Evol. Microbiol.">
        <title>Complete genome sequence of Corynebacterium casei LMG S-19264T (=DSM 44701T), isolated from a smear-ripened cheese.</title>
        <authorList>
            <consortium name="US DOE Joint Genome Institute (JGI-PGF)"/>
            <person name="Walter F."/>
            <person name="Albersmeier A."/>
            <person name="Kalinowski J."/>
            <person name="Ruckert C."/>
        </authorList>
    </citation>
    <scope>NUCLEOTIDE SEQUENCE</scope>
    <source>
        <strain evidence="3">CGMCC 1.16067</strain>
    </source>
</reference>
<dbReference type="InterPro" id="IPR001110">
    <property type="entry name" value="UPF0012_CS"/>
</dbReference>
<protein>
    <submittedName>
        <fullName evidence="3">Hydrolase</fullName>
    </submittedName>
</protein>
<proteinExistence type="inferred from homology"/>
<dbReference type="SUPFAM" id="SSF56317">
    <property type="entry name" value="Carbon-nitrogen hydrolase"/>
    <property type="match status" value="1"/>
</dbReference>
<comment type="caution">
    <text evidence="3">The sequence shown here is derived from an EMBL/GenBank/DDBJ whole genome shotgun (WGS) entry which is preliminary data.</text>
</comment>
<keyword evidence="4" id="KW-1185">Reference proteome</keyword>
<dbReference type="PROSITE" id="PS50263">
    <property type="entry name" value="CN_HYDROLASE"/>
    <property type="match status" value="1"/>
</dbReference>
<sequence length="261" mass="26601">MRLALAQVTTGPDPRANLEIVREQAARAAGEGADLVVLPEATMRCFGGGRLDEVAEPVDGPWADAVAAAATEHGVTVVAGMFTPNDDGRVSNTLLVASPGGERTSYDKVHLYDAFGFKESDTVAPGSEPVTVEIAGTTVGLAVCYDVRFPGLFTALAREGAEVVLLPASWGAGPSKVDQWRTLVRARALDATVVVAAAGQAPPPGATGSAPTGVGHSMVVGPTGQVLGELGDEPGLLVVDVDGDQVAKARAALPVLANARF</sequence>
<name>A0A917BKZ4_9ACTN</name>
<dbReference type="InterPro" id="IPR036526">
    <property type="entry name" value="C-N_Hydrolase_sf"/>
</dbReference>
<evidence type="ECO:0000313" key="4">
    <source>
        <dbReference type="Proteomes" id="UP000649179"/>
    </source>
</evidence>
<reference evidence="3" key="2">
    <citation type="submission" date="2020-09" db="EMBL/GenBank/DDBJ databases">
        <authorList>
            <person name="Sun Q."/>
            <person name="Zhou Y."/>
        </authorList>
    </citation>
    <scope>NUCLEOTIDE SEQUENCE</scope>
    <source>
        <strain evidence="3">CGMCC 1.16067</strain>
    </source>
</reference>
<dbReference type="Proteomes" id="UP000649179">
    <property type="component" value="Unassembled WGS sequence"/>
</dbReference>
<dbReference type="RefSeq" id="WP_188779804.1">
    <property type="nucleotide sequence ID" value="NZ_BMKQ01000001.1"/>
</dbReference>
<feature type="domain" description="CN hydrolase" evidence="2">
    <location>
        <begin position="1"/>
        <end position="243"/>
    </location>
</feature>
<accession>A0A917BKZ4</accession>
<dbReference type="Gene3D" id="3.60.110.10">
    <property type="entry name" value="Carbon-nitrogen hydrolase"/>
    <property type="match status" value="1"/>
</dbReference>
<gene>
    <name evidence="3" type="ORF">GCM10011519_22000</name>
</gene>
<dbReference type="InterPro" id="IPR003010">
    <property type="entry name" value="C-N_Hydrolase"/>
</dbReference>
<evidence type="ECO:0000259" key="2">
    <source>
        <dbReference type="PROSITE" id="PS50263"/>
    </source>
</evidence>
<dbReference type="Pfam" id="PF00795">
    <property type="entry name" value="CN_hydrolase"/>
    <property type="match status" value="1"/>
</dbReference>
<dbReference type="PROSITE" id="PS01227">
    <property type="entry name" value="UPF0012"/>
    <property type="match status" value="1"/>
</dbReference>
<dbReference type="GO" id="GO:0016787">
    <property type="term" value="F:hydrolase activity"/>
    <property type="evidence" value="ECO:0007669"/>
    <property type="project" value="UniProtKB-KW"/>
</dbReference>
<dbReference type="PANTHER" id="PTHR23088:SF27">
    <property type="entry name" value="DEAMINATED GLUTATHIONE AMIDASE"/>
    <property type="match status" value="1"/>
</dbReference>
<dbReference type="EMBL" id="BMKQ01000001">
    <property type="protein sequence ID" value="GGF47547.1"/>
    <property type="molecule type" value="Genomic_DNA"/>
</dbReference>
<keyword evidence="3" id="KW-0378">Hydrolase</keyword>
<dbReference type="CDD" id="cd07581">
    <property type="entry name" value="nitrilase_3"/>
    <property type="match status" value="1"/>
</dbReference>
<evidence type="ECO:0000313" key="3">
    <source>
        <dbReference type="EMBL" id="GGF47547.1"/>
    </source>
</evidence>
<evidence type="ECO:0000256" key="1">
    <source>
        <dbReference type="ARBA" id="ARBA00010613"/>
    </source>
</evidence>
<comment type="similarity">
    <text evidence="1">Belongs to the carbon-nitrogen hydrolase superfamily. NIT1/NIT2 family.</text>
</comment>
<organism evidence="3 4">
    <name type="scientific">Marmoricola endophyticus</name>
    <dbReference type="NCBI Taxonomy" id="2040280"/>
    <lineage>
        <taxon>Bacteria</taxon>
        <taxon>Bacillati</taxon>
        <taxon>Actinomycetota</taxon>
        <taxon>Actinomycetes</taxon>
        <taxon>Propionibacteriales</taxon>
        <taxon>Nocardioidaceae</taxon>
        <taxon>Marmoricola</taxon>
    </lineage>
</organism>